<dbReference type="VEuPathDB" id="PlasmoDB:PKNH_0728800"/>
<dbReference type="Proteomes" id="UP000195012">
    <property type="component" value="Unassembled WGS sequence"/>
</dbReference>
<keyword evidence="1" id="KW-0175">Coiled coil</keyword>
<reference evidence="4 5" key="1">
    <citation type="submission" date="2017-05" db="EMBL/GenBank/DDBJ databases">
        <title>PacBio assembly of a Plasmodium knowlesi genome sequence with Hi-C correction and manual annotation of the SICAvar gene family.</title>
        <authorList>
            <person name="Lapp S.A."/>
            <person name="Geraldo J.A."/>
            <person name="Chien J.-T."/>
            <person name="Ay F."/>
            <person name="Pakala S.B."/>
            <person name="Batugedara G."/>
            <person name="Humphrey J.C."/>
            <person name="Debarry J.D."/>
            <person name="Le Roch K.G."/>
            <person name="Galinski M.R."/>
            <person name="Kissinger J.C."/>
        </authorList>
    </citation>
    <scope>NUCLEOTIDE SEQUENCE [LARGE SCALE GENOMIC DNA]</scope>
    <source>
        <strain evidence="5">Malayan Strain Pk1 (A+)</strain>
    </source>
</reference>
<evidence type="ECO:0000256" key="1">
    <source>
        <dbReference type="SAM" id="Coils"/>
    </source>
</evidence>
<feature type="region of interest" description="Disordered" evidence="2">
    <location>
        <begin position="1729"/>
        <end position="1748"/>
    </location>
</feature>
<dbReference type="InterPro" id="IPR024730">
    <property type="entry name" value="MSP1_EGF_1"/>
</dbReference>
<comment type="caution">
    <text evidence="4">The sequence shown here is derived from an EMBL/GenBank/DDBJ whole genome shotgun (WGS) entry which is preliminary data.</text>
</comment>
<evidence type="ECO:0000313" key="4">
    <source>
        <dbReference type="EMBL" id="OTN67397.1"/>
    </source>
</evidence>
<protein>
    <submittedName>
        <fullName evidence="4">Putative Merozoite surface protein 1-like protein</fullName>
    </submittedName>
</protein>
<gene>
    <name evidence="4" type="primary">MSP1P</name>
    <name evidence="4" type="ORF">PKNOH_S06430900</name>
</gene>
<feature type="compositionally biased region" description="Acidic residues" evidence="2">
    <location>
        <begin position="1736"/>
        <end position="1748"/>
    </location>
</feature>
<name>A0A1Y3DX94_PLAKN</name>
<accession>A0A1Y3DX94</accession>
<dbReference type="EMBL" id="NETL01000020">
    <property type="protein sequence ID" value="OTN67397.1"/>
    <property type="molecule type" value="Genomic_DNA"/>
</dbReference>
<feature type="domain" description="Merozoite surface protein EGF" evidence="3">
    <location>
        <begin position="1772"/>
        <end position="1807"/>
    </location>
</feature>
<dbReference type="SUPFAM" id="SSF57196">
    <property type="entry name" value="EGF/Laminin"/>
    <property type="match status" value="1"/>
</dbReference>
<dbReference type="VEuPathDB" id="PlasmoDB:PKA1H_070034300"/>
<organism evidence="4 5">
    <name type="scientific">Plasmodium knowlesi</name>
    <dbReference type="NCBI Taxonomy" id="5850"/>
    <lineage>
        <taxon>Eukaryota</taxon>
        <taxon>Sar</taxon>
        <taxon>Alveolata</taxon>
        <taxon>Apicomplexa</taxon>
        <taxon>Aconoidasida</taxon>
        <taxon>Haemosporida</taxon>
        <taxon>Plasmodiidae</taxon>
        <taxon>Plasmodium</taxon>
        <taxon>Plasmodium (Plasmodium)</taxon>
    </lineage>
</organism>
<dbReference type="Pfam" id="PF12946">
    <property type="entry name" value="EGF_MSP1_1"/>
    <property type="match status" value="1"/>
</dbReference>
<evidence type="ECO:0000256" key="2">
    <source>
        <dbReference type="SAM" id="MobiDB-lite"/>
    </source>
</evidence>
<dbReference type="VEuPathDB" id="PlasmoDB:PKNOH_S06430900"/>
<dbReference type="OrthoDB" id="4062651at2759"/>
<dbReference type="Gene3D" id="2.10.25.10">
    <property type="entry name" value="Laminin"/>
    <property type="match status" value="1"/>
</dbReference>
<feature type="coiled-coil region" evidence="1">
    <location>
        <begin position="1358"/>
        <end position="1385"/>
    </location>
</feature>
<proteinExistence type="predicted"/>
<keyword evidence="4" id="KW-0477">Merozoite</keyword>
<evidence type="ECO:0000313" key="5">
    <source>
        <dbReference type="Proteomes" id="UP000195012"/>
    </source>
</evidence>
<feature type="region of interest" description="Disordered" evidence="2">
    <location>
        <begin position="259"/>
        <end position="283"/>
    </location>
</feature>
<evidence type="ECO:0000259" key="3">
    <source>
        <dbReference type="Pfam" id="PF12946"/>
    </source>
</evidence>
<sequence length="1874" mass="219906">MSTCTAIWSFFLFVDTKMRLLLVLLLILLFQLCETLNWKNLQNVHVTVRECTLSLIALMEEEETIRLGKRNDERMAQIVEDKNEARQTLYKLYFSIRHLFSSLGIRFRKELYLFGVAEGNAGGGKIGKREKKQVDNTSGKRFTDDKYLRGVKTEMDLKDLLWEMINYYKKKFIQGKPSTSCAYINQKNSLRKQIEIVRYTHSYIATKLYYINYSKYFRLFLGRGTYMANVIFNPSLDIKDDVYSGFYDNYAGMIADEQQRGATHGTESKTKDDPQDGQNGRQPICSDYKSISGEKCTQEFAQSVKTMLHNFEVSLEGYIQSSVVEMKKQMIQVEEQQEGRNYCRDLMKELKDKSYDRLSVEEIERFEQLAKNYLQKDLDMLVEREKKKMYRRRNFFEKYFFFIIEKMLHVRRKVETSLEALSRELRGSTNKPPTGTSEKLTATDKPLIEPLSFRKRGPGQVELIVGAEIKSIFQLLDEYISMYSFVYEHLKYYHLNVRDIFSLDYIRENSKDNRVYIAEQIAQQMDELNGSFLKYRNVKYIYEQFVEKGIRKTNSVSNLRRGESIEGHGNHVPEQGPFSLPNLRKEDLPELWESTWNRRSYSSLSEEDKEKKEKLNEELIKREDEYLRRLENVVKLLTQYKKLKNKKIKIKHIVNIEKVEMHPILFNLKLRKNEMVGFYKSILFFGKIFVVKRLVLILKMKITFLSKVTPSAFLLRNRFFLLLYETHLEIMRSKYQIEMNKNFCRNLNLENLDGMMKQGDLPHLLLKYVIYMFGLNSSFMSEHLGVDIGPGTGSEYMGDSNSSNGDGDFGEVDPSWGAHDLSVIYEMARNFIKRPLVHTEIFFPSNKASPSGINNTQDEKVKGAFRQIHSYFSSIFNSDEISGYILKKFERLEEFGSSGCYHGHYCSMENRVYSKDVIKRSVFYNLNDMEDEFDMINEANVSSVGSCSSSLYAYASSSSSTSSSFSSSFSFPLKFPFYLLNNALITNSLSEAYKYMLYKTQQNQIFKLYSISKGTNMSLLETVFLQLILNFGMTPYNKLKGTMINSFCRKKGRLKQNGALSNAHAGQFQYRKGSLSRNEHILYVSNGEHLQGGLTISCSLMEHNHEYYTHDKTPTEWWNSYSSSYNNTQNQERNHRVYTCDLLNGQRKKISCFEVKHIEYIPNGIPFWSEVTEKKNIKSNYQLYEHFFQGVKGVDRRKRNFPKDNSNGMSSREDIYCSEDKTGYFIIDQSVVHPSEGMDTDEALIGPMLSKSAASQKEILFEKESMEQYNMILSWLHRSQEKKNWNREKVRKIERDISGLRWRAKLYEQNISYVKNKMAQMSRPPGEGSHRLSDLQKKYQSEVSNAAQEKYNSLMDIYKDIVEMFRKTEKNLTKLKNQNKREEEKEETEKEPNVEYYGLSKYAFLRKYQVENLNMYTMYNEQIIKYFQKQNRCCDAYIEEMKIHLEFLPQVCCSNGSKRDKDNILKNIYISISDLMTDLIRCENNTNRLIRDFKKVKDTLHIINTVNANLHKKQRTFHLSTKYFYREKKEENIYFFTDKMENIKTYKIYQQLIDRVNEDLIFVMHTMVNKIDERQQLLQQVEQKVPTLVNIKRILTEDNDVASINVETLFANFFHENMLNYDKVKILRKILKKRISVYKNVLNNIRYSFEHEPQVSNDSMALFYNFVDYDSEKDTDAAQFADALLAYNEGGGIILPEQEEDAKNRNRRPLTKYQEIWRNLNELKGEDGRNVKEKYDDEGDDDDDDRDIYEDWGEEDWAEDSLKAVADRVKNNCRNRKCPPNSFCFIETFNEECLCFLNYNMVGGKCILNEENSCTVKNGGCDLKATCELKKNRVNCICPKGTKPIYEGVVCSFSFVSSFSQILLLLAMMAFVIA</sequence>
<dbReference type="OMA" id="RCCDAYI"/>